<evidence type="ECO:0000313" key="1">
    <source>
        <dbReference type="EMBL" id="MPC36056.1"/>
    </source>
</evidence>
<comment type="caution">
    <text evidence="1">The sequence shown here is derived from an EMBL/GenBank/DDBJ whole genome shotgun (WGS) entry which is preliminary data.</text>
</comment>
<dbReference type="AlphaFoldDB" id="A0A5B7ES46"/>
<protein>
    <submittedName>
        <fullName evidence="1">Uncharacterized protein</fullName>
    </submittedName>
</protein>
<dbReference type="Proteomes" id="UP000324222">
    <property type="component" value="Unassembled WGS sequence"/>
</dbReference>
<reference evidence="1 2" key="1">
    <citation type="submission" date="2019-05" db="EMBL/GenBank/DDBJ databases">
        <title>Another draft genome of Portunus trituberculatus and its Hox gene families provides insights of decapod evolution.</title>
        <authorList>
            <person name="Jeong J.-H."/>
            <person name="Song I."/>
            <person name="Kim S."/>
            <person name="Choi T."/>
            <person name="Kim D."/>
            <person name="Ryu S."/>
            <person name="Kim W."/>
        </authorList>
    </citation>
    <scope>NUCLEOTIDE SEQUENCE [LARGE SCALE GENOMIC DNA]</scope>
    <source>
        <tissue evidence="1">Muscle</tissue>
    </source>
</reference>
<keyword evidence="2" id="KW-1185">Reference proteome</keyword>
<organism evidence="1 2">
    <name type="scientific">Portunus trituberculatus</name>
    <name type="common">Swimming crab</name>
    <name type="synonym">Neptunus trituberculatus</name>
    <dbReference type="NCBI Taxonomy" id="210409"/>
    <lineage>
        <taxon>Eukaryota</taxon>
        <taxon>Metazoa</taxon>
        <taxon>Ecdysozoa</taxon>
        <taxon>Arthropoda</taxon>
        <taxon>Crustacea</taxon>
        <taxon>Multicrustacea</taxon>
        <taxon>Malacostraca</taxon>
        <taxon>Eumalacostraca</taxon>
        <taxon>Eucarida</taxon>
        <taxon>Decapoda</taxon>
        <taxon>Pleocyemata</taxon>
        <taxon>Brachyura</taxon>
        <taxon>Eubrachyura</taxon>
        <taxon>Portunoidea</taxon>
        <taxon>Portunidae</taxon>
        <taxon>Portuninae</taxon>
        <taxon>Portunus</taxon>
    </lineage>
</organism>
<sequence>MSQCLQVETENKMERGRVRCCCDVTTRQRTGPAPDNQADHKHQHDGLSAKTPIHLKIFRLQNLAPVSSEVDFTDHRCSVVLRSARAVLFTVCKNTTSGACFQACVPFFKLEKSSAKSVIGFT</sequence>
<name>A0A5B7ES46_PORTR</name>
<gene>
    <name evidence="1" type="ORF">E2C01_029501</name>
</gene>
<dbReference type="EMBL" id="VSRR010003418">
    <property type="protein sequence ID" value="MPC36056.1"/>
    <property type="molecule type" value="Genomic_DNA"/>
</dbReference>
<accession>A0A5B7ES46</accession>
<proteinExistence type="predicted"/>
<evidence type="ECO:0000313" key="2">
    <source>
        <dbReference type="Proteomes" id="UP000324222"/>
    </source>
</evidence>